<reference evidence="3" key="1">
    <citation type="journal article" date="2016" name="Nat. Commun.">
        <title>The Gonium pectorale genome demonstrates co-option of cell cycle regulation during the evolution of multicellularity.</title>
        <authorList>
            <person name="Hanschen E.R."/>
            <person name="Marriage T.N."/>
            <person name="Ferris P.J."/>
            <person name="Hamaji T."/>
            <person name="Toyoda A."/>
            <person name="Fujiyama A."/>
            <person name="Neme R."/>
            <person name="Noguchi H."/>
            <person name="Minakuchi Y."/>
            <person name="Suzuki M."/>
            <person name="Kawai-Toyooka H."/>
            <person name="Smith D.R."/>
            <person name="Sparks H."/>
            <person name="Anderson J."/>
            <person name="Bakaric R."/>
            <person name="Luria V."/>
            <person name="Karger A."/>
            <person name="Kirschner M.W."/>
            <person name="Durand P.M."/>
            <person name="Michod R.E."/>
            <person name="Nozaki H."/>
            <person name="Olson B.J."/>
        </authorList>
    </citation>
    <scope>NUCLEOTIDE SEQUENCE [LARGE SCALE GENOMIC DNA]</scope>
    <source>
        <strain evidence="3">NIES-2863</strain>
    </source>
</reference>
<dbReference type="Proteomes" id="UP000075714">
    <property type="component" value="Unassembled WGS sequence"/>
</dbReference>
<feature type="region of interest" description="Disordered" evidence="1">
    <location>
        <begin position="88"/>
        <end position="188"/>
    </location>
</feature>
<comment type="caution">
    <text evidence="2">The sequence shown here is derived from an EMBL/GenBank/DDBJ whole genome shotgun (WGS) entry which is preliminary data.</text>
</comment>
<organism evidence="2 3">
    <name type="scientific">Gonium pectorale</name>
    <name type="common">Green alga</name>
    <dbReference type="NCBI Taxonomy" id="33097"/>
    <lineage>
        <taxon>Eukaryota</taxon>
        <taxon>Viridiplantae</taxon>
        <taxon>Chlorophyta</taxon>
        <taxon>core chlorophytes</taxon>
        <taxon>Chlorophyceae</taxon>
        <taxon>CS clade</taxon>
        <taxon>Chlamydomonadales</taxon>
        <taxon>Volvocaceae</taxon>
        <taxon>Gonium</taxon>
    </lineage>
</organism>
<dbReference type="OrthoDB" id="551751at2759"/>
<feature type="compositionally biased region" description="Gly residues" evidence="1">
    <location>
        <begin position="264"/>
        <end position="279"/>
    </location>
</feature>
<feature type="region of interest" description="Disordered" evidence="1">
    <location>
        <begin position="459"/>
        <end position="496"/>
    </location>
</feature>
<protein>
    <submittedName>
        <fullName evidence="2">Uncharacterized protein</fullName>
    </submittedName>
</protein>
<evidence type="ECO:0000313" key="2">
    <source>
        <dbReference type="EMBL" id="KXZ49274.1"/>
    </source>
</evidence>
<sequence length="792" mass="79699">MADAEGVVSYRWEAFNRWCDEYADRHAGMKPKVEDVRRVRGHKTCEYYKRYRAGKAAEQQLAARLQPAALSGRRILAVTAAARRLNTDSARNGGKRSGLDDDSGDEADPLDYEPPEKRRRVNGHARFNARSGSRGRRGASSDEFSDDPSWASGAGSSDDDDSGSGAGHSMGNGVRRGRGGAAGAGGRAQLHSGVHITIVRRDADGRPVQVQTQAAGGFGGGRGPGLGLGGLGPMGGAGELPLFEQRCPGPDAGPHRLRVAPGSGDYGSAGSAGEGGGAARRGRGKYQHWKSAYGEYDEDECDEEDEHHPAEGQERRRNRAGVAVVADEEGEVGSDGLWHPGVAPPEGRAVRSAAPAPAAVSAGQQGQPPAAAEGAAAVPTAAARFVGYTETPLGPVPRYALADAASRAAAAAARRKAKGFGGGRAARLGGGTIATAGAPVLKDPLDFLAQLACEALASPKPQKAEAKDVTMSGPEAPVAPAAEKLDPGQNGGAGSVASGGAVAPGSGDAGDAAAAAVGAVAAAAAVDVKQEPMREQEGTSGSITDIDLASLGNLAANAAAVNMAGVAVAAALFRNQQQQQQQQALQAAGLGLSLTTEVGPAAPLALHGMLPQPLPALPLQLASPQLPAAAPTSGLLPQPPMLWPPMASGVGALLAAPAPLATATAPPPPMLTGAPGLFPGQGMDTSGQLLPMMRLLQMQMQMAAVARPDGLPLSLPSFPGALMPGLPGFPGLPTDPLAGLLQPAAAAAAVAHAASCVPPAAPPPAMDMGLVGAAPVPHGMLTAMPFALQPSR</sequence>
<feature type="compositionally biased region" description="Acidic residues" evidence="1">
    <location>
        <begin position="100"/>
        <end position="113"/>
    </location>
</feature>
<proteinExistence type="predicted"/>
<keyword evidence="3" id="KW-1185">Reference proteome</keyword>
<gene>
    <name evidence="2" type="ORF">GPECTOR_22g867</name>
</gene>
<feature type="compositionally biased region" description="Acidic residues" evidence="1">
    <location>
        <begin position="295"/>
        <end position="305"/>
    </location>
</feature>
<feature type="compositionally biased region" description="Gly residues" evidence="1">
    <location>
        <begin position="216"/>
        <end position="238"/>
    </location>
</feature>
<feature type="compositionally biased region" description="Low complexity" evidence="1">
    <location>
        <begin position="147"/>
        <end position="156"/>
    </location>
</feature>
<feature type="compositionally biased region" description="Basic and acidic residues" evidence="1">
    <location>
        <begin position="306"/>
        <end position="315"/>
    </location>
</feature>
<dbReference type="EMBL" id="LSYV01000023">
    <property type="protein sequence ID" value="KXZ49274.1"/>
    <property type="molecule type" value="Genomic_DNA"/>
</dbReference>
<dbReference type="AlphaFoldDB" id="A0A150GHH1"/>
<evidence type="ECO:0000256" key="1">
    <source>
        <dbReference type="SAM" id="MobiDB-lite"/>
    </source>
</evidence>
<feature type="compositionally biased region" description="Low complexity" evidence="1">
    <location>
        <begin position="350"/>
        <end position="370"/>
    </location>
</feature>
<name>A0A150GHH1_GONPE</name>
<feature type="region of interest" description="Disordered" evidence="1">
    <location>
        <begin position="213"/>
        <end position="370"/>
    </location>
</feature>
<accession>A0A150GHH1</accession>
<evidence type="ECO:0000313" key="3">
    <source>
        <dbReference type="Proteomes" id="UP000075714"/>
    </source>
</evidence>